<organism evidence="2 3">
    <name type="scientific">Neocallimastix californiae</name>
    <dbReference type="NCBI Taxonomy" id="1754190"/>
    <lineage>
        <taxon>Eukaryota</taxon>
        <taxon>Fungi</taxon>
        <taxon>Fungi incertae sedis</taxon>
        <taxon>Chytridiomycota</taxon>
        <taxon>Chytridiomycota incertae sedis</taxon>
        <taxon>Neocallimastigomycetes</taxon>
        <taxon>Neocallimastigales</taxon>
        <taxon>Neocallimastigaceae</taxon>
        <taxon>Neocallimastix</taxon>
    </lineage>
</organism>
<protein>
    <submittedName>
        <fullName evidence="2">Uncharacterized protein</fullName>
    </submittedName>
</protein>
<name>A0A1Y2EG42_9FUNG</name>
<reference evidence="2 3" key="1">
    <citation type="submission" date="2016-08" db="EMBL/GenBank/DDBJ databases">
        <title>A Parts List for Fungal Cellulosomes Revealed by Comparative Genomics.</title>
        <authorList>
            <consortium name="DOE Joint Genome Institute"/>
            <person name="Haitjema C.H."/>
            <person name="Gilmore S.P."/>
            <person name="Henske J.K."/>
            <person name="Solomon K.V."/>
            <person name="De Groot R."/>
            <person name="Kuo A."/>
            <person name="Mondo S.J."/>
            <person name="Salamov A.A."/>
            <person name="Labutti K."/>
            <person name="Zhao Z."/>
            <person name="Chiniquy J."/>
            <person name="Barry K."/>
            <person name="Brewer H.M."/>
            <person name="Purvine S.O."/>
            <person name="Wright A.T."/>
            <person name="Boxma B."/>
            <person name="Van Alen T."/>
            <person name="Hackstein J.H."/>
            <person name="Baker S.E."/>
            <person name="Grigoriev I.V."/>
            <person name="O'Malley M.A."/>
        </authorList>
    </citation>
    <scope>NUCLEOTIDE SEQUENCE [LARGE SCALE GENOMIC DNA]</scope>
    <source>
        <strain evidence="2 3">G1</strain>
    </source>
</reference>
<sequence>MPQKRSDNLHSTLICELKTKLDIKETVNVEDEYEFINISEKKIPIAPPRPPMLGLFKPIFNLGINKKSVIPVPPPRPLMDFEKKRIPVPPPRPLMDFEKKRIPVPPPRPLMDFEKKRIPVPPPRPLMDFEKKRIPVPPPRPLMDFEKKRIPVPPPRPLMDFEKKRIPVPPPRPLMDFEKKRIPIPPPRPLMDFEKKRIPIPPPRPLMDFEKKRIPVPPPRPLMDFEKKRIPVPPPRPLMDFEKKRIPVPPPRPLMDFEKKRIPVPPPRPLMDFEKKTSKPFVFKKAEPEDEDFTFVPMMIEKTAEYSDEVINAHERLMNELMSKAKKNENKKNKKNSVLTAPTKMNNYCLLMYEIKNFKNKLNSVNSSIKENKMAPSTIKELLLYEIKNHKVTLKKTQKPVIHSNIDSRGYMAWELQNSNICKNIKSSKKETKKIEKVMPKSLSPMQQIIWEIKNANITLKKTSPINKKEKPLNLSFPEQLVLEIKNHRPLRKVAKEYIPKAIGGTRISNEKNISLEILNKAANSVCTQSREKVYIVQQARERITSDNQYANLLCDIKKFKKCGEENDEEINSTNYIKKSVNPMMNKHYGSANSNKNIWWDEEHKKIMRSIRRRNFTLKSIEDEVWVYVPPENTESKKKKRFWFW</sequence>
<evidence type="ECO:0000256" key="1">
    <source>
        <dbReference type="SAM" id="MobiDB-lite"/>
    </source>
</evidence>
<dbReference type="OrthoDB" id="2119404at2759"/>
<dbReference type="Proteomes" id="UP000193920">
    <property type="component" value="Unassembled WGS sequence"/>
</dbReference>
<comment type="caution">
    <text evidence="2">The sequence shown here is derived from an EMBL/GenBank/DDBJ whole genome shotgun (WGS) entry which is preliminary data.</text>
</comment>
<feature type="region of interest" description="Disordered" evidence="1">
    <location>
        <begin position="90"/>
        <end position="270"/>
    </location>
</feature>
<dbReference type="EMBL" id="MCOG01000043">
    <property type="protein sequence ID" value="ORY70539.1"/>
    <property type="molecule type" value="Genomic_DNA"/>
</dbReference>
<evidence type="ECO:0000313" key="2">
    <source>
        <dbReference type="EMBL" id="ORY70539.1"/>
    </source>
</evidence>
<dbReference type="STRING" id="1754190.A0A1Y2EG42"/>
<accession>A0A1Y2EG42</accession>
<dbReference type="AlphaFoldDB" id="A0A1Y2EG42"/>
<gene>
    <name evidence="2" type="ORF">LY90DRAFT_452781</name>
</gene>
<keyword evidence="3" id="KW-1185">Reference proteome</keyword>
<evidence type="ECO:0000313" key="3">
    <source>
        <dbReference type="Proteomes" id="UP000193920"/>
    </source>
</evidence>
<proteinExistence type="predicted"/>